<dbReference type="EMBL" id="AZIM01003721">
    <property type="protein sequence ID" value="ETE61684.1"/>
    <property type="molecule type" value="Genomic_DNA"/>
</dbReference>
<dbReference type="OrthoDB" id="203339at2759"/>
<feature type="compositionally biased region" description="Basic residues" evidence="1">
    <location>
        <begin position="88"/>
        <end position="99"/>
    </location>
</feature>
<organism evidence="2 3">
    <name type="scientific">Ophiophagus hannah</name>
    <name type="common">King cobra</name>
    <name type="synonym">Naja hannah</name>
    <dbReference type="NCBI Taxonomy" id="8665"/>
    <lineage>
        <taxon>Eukaryota</taxon>
        <taxon>Metazoa</taxon>
        <taxon>Chordata</taxon>
        <taxon>Craniata</taxon>
        <taxon>Vertebrata</taxon>
        <taxon>Euteleostomi</taxon>
        <taxon>Lepidosauria</taxon>
        <taxon>Squamata</taxon>
        <taxon>Bifurcata</taxon>
        <taxon>Unidentata</taxon>
        <taxon>Episquamata</taxon>
        <taxon>Toxicofera</taxon>
        <taxon>Serpentes</taxon>
        <taxon>Colubroidea</taxon>
        <taxon>Elapidae</taxon>
        <taxon>Elapinae</taxon>
        <taxon>Ophiophagus</taxon>
    </lineage>
</organism>
<dbReference type="AlphaFoldDB" id="V8NHB6"/>
<gene>
    <name evidence="2" type="primary">Ybx2</name>
    <name evidence="2" type="ORF">L345_12563</name>
</gene>
<feature type="compositionally biased region" description="Gly residues" evidence="1">
    <location>
        <begin position="115"/>
        <end position="125"/>
    </location>
</feature>
<evidence type="ECO:0000313" key="2">
    <source>
        <dbReference type="EMBL" id="ETE61684.1"/>
    </source>
</evidence>
<feature type="region of interest" description="Disordered" evidence="1">
    <location>
        <begin position="1"/>
        <end position="125"/>
    </location>
</feature>
<dbReference type="Proteomes" id="UP000018936">
    <property type="component" value="Unassembled WGS sequence"/>
</dbReference>
<evidence type="ECO:0000256" key="1">
    <source>
        <dbReference type="SAM" id="MobiDB-lite"/>
    </source>
</evidence>
<name>V8NHB6_OPHHA</name>
<protein>
    <submittedName>
        <fullName evidence="2">Y-box-binding protein 2</fullName>
    </submittedName>
</protein>
<feature type="compositionally biased region" description="Low complexity" evidence="1">
    <location>
        <begin position="100"/>
        <end position="109"/>
    </location>
</feature>
<reference evidence="2 3" key="1">
    <citation type="journal article" date="2013" name="Proc. Natl. Acad. Sci. U.S.A.">
        <title>The king cobra genome reveals dynamic gene evolution and adaptation in the snake venom system.</title>
        <authorList>
            <person name="Vonk F.J."/>
            <person name="Casewell N.R."/>
            <person name="Henkel C.V."/>
            <person name="Heimberg A.M."/>
            <person name="Jansen H.J."/>
            <person name="McCleary R.J."/>
            <person name="Kerkkamp H.M."/>
            <person name="Vos R.A."/>
            <person name="Guerreiro I."/>
            <person name="Calvete J.J."/>
            <person name="Wuster W."/>
            <person name="Woods A.E."/>
            <person name="Logan J.M."/>
            <person name="Harrison R.A."/>
            <person name="Castoe T.A."/>
            <person name="de Koning A.P."/>
            <person name="Pollock D.D."/>
            <person name="Yandell M."/>
            <person name="Calderon D."/>
            <person name="Renjifo C."/>
            <person name="Currier R.B."/>
            <person name="Salgado D."/>
            <person name="Pla D."/>
            <person name="Sanz L."/>
            <person name="Hyder A.S."/>
            <person name="Ribeiro J.M."/>
            <person name="Arntzen J.W."/>
            <person name="van den Thillart G.E."/>
            <person name="Boetzer M."/>
            <person name="Pirovano W."/>
            <person name="Dirks R.P."/>
            <person name="Spaink H.P."/>
            <person name="Duboule D."/>
            <person name="McGlinn E."/>
            <person name="Kini R.M."/>
            <person name="Richardson M.K."/>
        </authorList>
    </citation>
    <scope>NUCLEOTIDE SEQUENCE</scope>
    <source>
        <tissue evidence="2">Blood</tissue>
    </source>
</reference>
<keyword evidence="3" id="KW-1185">Reference proteome</keyword>
<proteinExistence type="predicted"/>
<feature type="non-terminal residue" evidence="2">
    <location>
        <position position="1"/>
    </location>
</feature>
<accession>V8NHB6</accession>
<feature type="region of interest" description="Disordered" evidence="1">
    <location>
        <begin position="141"/>
        <end position="160"/>
    </location>
</feature>
<sequence length="160" mass="17405">METNQGEKQPGIKESFLTAGLEDPRGPFPALGKKAESQFTLTHLHPSVVSPRPFRPRPPQQPTTEGGDGKTKAAQVPADGIRPEPQRQRNRPYFQRRRQQTAAARQTATEVKGKGNWGQGGGGGAEEVRKLVAEIWRSSGEPANAASGWPHQSHLFSASH</sequence>
<evidence type="ECO:0000313" key="3">
    <source>
        <dbReference type="Proteomes" id="UP000018936"/>
    </source>
</evidence>
<comment type="caution">
    <text evidence="2">The sequence shown here is derived from an EMBL/GenBank/DDBJ whole genome shotgun (WGS) entry which is preliminary data.</text>
</comment>